<proteinExistence type="predicted"/>
<evidence type="ECO:0000313" key="2">
    <source>
        <dbReference type="Proteomes" id="UP000095287"/>
    </source>
</evidence>
<dbReference type="Proteomes" id="UP000095287">
    <property type="component" value="Unplaced"/>
</dbReference>
<keyword evidence="1" id="KW-1133">Transmembrane helix</keyword>
<protein>
    <submittedName>
        <fullName evidence="3">Secreted protein</fullName>
    </submittedName>
</protein>
<evidence type="ECO:0000313" key="3">
    <source>
        <dbReference type="WBParaSite" id="L893_g8246.t1"/>
    </source>
</evidence>
<dbReference type="WBParaSite" id="L893_g8246.t1">
    <property type="protein sequence ID" value="L893_g8246.t1"/>
    <property type="gene ID" value="L893_g8246"/>
</dbReference>
<keyword evidence="2" id="KW-1185">Reference proteome</keyword>
<dbReference type="AlphaFoldDB" id="A0A1I8AQX7"/>
<reference evidence="3" key="1">
    <citation type="submission" date="2016-11" db="UniProtKB">
        <authorList>
            <consortium name="WormBaseParasite"/>
        </authorList>
    </citation>
    <scope>IDENTIFICATION</scope>
</reference>
<feature type="transmembrane region" description="Helical" evidence="1">
    <location>
        <begin position="21"/>
        <end position="40"/>
    </location>
</feature>
<keyword evidence="1" id="KW-0812">Transmembrane</keyword>
<evidence type="ECO:0000256" key="1">
    <source>
        <dbReference type="SAM" id="Phobius"/>
    </source>
</evidence>
<organism evidence="2 3">
    <name type="scientific">Steinernema glaseri</name>
    <dbReference type="NCBI Taxonomy" id="37863"/>
    <lineage>
        <taxon>Eukaryota</taxon>
        <taxon>Metazoa</taxon>
        <taxon>Ecdysozoa</taxon>
        <taxon>Nematoda</taxon>
        <taxon>Chromadorea</taxon>
        <taxon>Rhabditida</taxon>
        <taxon>Tylenchina</taxon>
        <taxon>Panagrolaimomorpha</taxon>
        <taxon>Strongyloidoidea</taxon>
        <taxon>Steinernematidae</taxon>
        <taxon>Steinernema</taxon>
    </lineage>
</organism>
<accession>A0A1I8AQX7</accession>
<keyword evidence="1" id="KW-0472">Membrane</keyword>
<name>A0A1I8AQX7_9BILA</name>
<sequence>MSRHLTCRIALVRILSRALHFLNLWELIGFSFLAFLLKFIDSKPLLTRGAVDISPVHGFSQTKRALKTKRSDTEAPRHFQGQQRADRLLTPGQTRMRVLLCLCLLPTVFLEFWSRDDIPDH</sequence>